<dbReference type="PATRIC" id="fig|1227262.3.peg.2532"/>
<keyword evidence="1" id="KW-1133">Transmembrane helix</keyword>
<dbReference type="Proteomes" id="UP000016498">
    <property type="component" value="Unassembled WGS sequence"/>
</dbReference>
<dbReference type="EMBL" id="AWSD01000383">
    <property type="protein sequence ID" value="ERH15628.1"/>
    <property type="molecule type" value="Genomic_DNA"/>
</dbReference>
<reference evidence="2 3" key="1">
    <citation type="submission" date="2013-06" db="EMBL/GenBank/DDBJ databases">
        <authorList>
            <person name="Weinstock G."/>
            <person name="Sodergren E."/>
            <person name="Lobos E.A."/>
            <person name="Fulton L."/>
            <person name="Fulton R."/>
            <person name="Courtney L."/>
            <person name="Fronick C."/>
            <person name="O'Laughlin M."/>
            <person name="Godfrey J."/>
            <person name="Wilson R.M."/>
            <person name="Miner T."/>
            <person name="Farmer C."/>
            <person name="Delehaunty K."/>
            <person name="Cordes M."/>
            <person name="Minx P."/>
            <person name="Tomlinson C."/>
            <person name="Chen J."/>
            <person name="Wollam A."/>
            <person name="Pepin K.H."/>
            <person name="Bhonagiri V."/>
            <person name="Zhang X."/>
            <person name="Warren W."/>
            <person name="Mitreva M."/>
            <person name="Mardis E.R."/>
            <person name="Wilson R.K."/>
        </authorList>
    </citation>
    <scope>NUCLEOTIDE SEQUENCE [LARGE SCALE GENOMIC DNA]</scope>
    <source>
        <strain evidence="2 3">F0510</strain>
    </source>
</reference>
<accession>U1R7D7</accession>
<evidence type="ECO:0000256" key="1">
    <source>
        <dbReference type="SAM" id="Phobius"/>
    </source>
</evidence>
<dbReference type="AlphaFoldDB" id="U1R7D7"/>
<evidence type="ECO:0000313" key="3">
    <source>
        <dbReference type="Proteomes" id="UP000016498"/>
    </source>
</evidence>
<evidence type="ECO:0008006" key="4">
    <source>
        <dbReference type="Google" id="ProtNLM"/>
    </source>
</evidence>
<gene>
    <name evidence="2" type="ORF">HMPREF1549_03122</name>
</gene>
<proteinExistence type="predicted"/>
<dbReference type="HOGENOM" id="CLU_2550716_0_0_11"/>
<name>U1R7D7_9ACTO</name>
<organism evidence="2 3">
    <name type="scientific">Actinomyces johnsonii F0510</name>
    <dbReference type="NCBI Taxonomy" id="1227262"/>
    <lineage>
        <taxon>Bacteria</taxon>
        <taxon>Bacillati</taxon>
        <taxon>Actinomycetota</taxon>
        <taxon>Actinomycetes</taxon>
        <taxon>Actinomycetales</taxon>
        <taxon>Actinomycetaceae</taxon>
        <taxon>Actinomyces</taxon>
    </lineage>
</organism>
<feature type="transmembrane region" description="Helical" evidence="1">
    <location>
        <begin position="36"/>
        <end position="54"/>
    </location>
</feature>
<protein>
    <recommendedName>
        <fullName evidence="4">Flp/Fap pilin component</fullName>
    </recommendedName>
</protein>
<sequence length="82" mass="8574">MEVIMKNNALLRLQVRLQQAWINLRDSERGQAMVEYAGIALVAGAIIGVVITAAQGSDIGDTIINKIKGAINNLKASGGVGA</sequence>
<keyword evidence="1" id="KW-0812">Transmembrane</keyword>
<evidence type="ECO:0000313" key="2">
    <source>
        <dbReference type="EMBL" id="ERH15628.1"/>
    </source>
</evidence>
<comment type="caution">
    <text evidence="2">The sequence shown here is derived from an EMBL/GenBank/DDBJ whole genome shotgun (WGS) entry which is preliminary data.</text>
</comment>
<keyword evidence="1" id="KW-0472">Membrane</keyword>